<dbReference type="STRING" id="1121256.SAMN02746089_00532"/>
<name>A0A1M4UY73_9THEO</name>
<keyword evidence="2" id="KW-1185">Reference proteome</keyword>
<reference evidence="1 2" key="1">
    <citation type="submission" date="2016-11" db="EMBL/GenBank/DDBJ databases">
        <authorList>
            <person name="Jaros S."/>
            <person name="Januszkiewicz K."/>
            <person name="Wedrychowicz H."/>
        </authorList>
    </citation>
    <scope>NUCLEOTIDE SEQUENCE [LARGE SCALE GENOMIC DNA]</scope>
    <source>
        <strain evidence="1 2">DSM 17918</strain>
    </source>
</reference>
<evidence type="ECO:0000313" key="1">
    <source>
        <dbReference type="EMBL" id="SHE61609.1"/>
    </source>
</evidence>
<gene>
    <name evidence="1" type="ORF">SAMN02746089_00532</name>
</gene>
<accession>A0A1M4UY73</accession>
<dbReference type="EMBL" id="FQVH01000003">
    <property type="protein sequence ID" value="SHE61609.1"/>
    <property type="molecule type" value="Genomic_DNA"/>
</dbReference>
<protein>
    <recommendedName>
        <fullName evidence="3">FlgN protein</fullName>
    </recommendedName>
</protein>
<dbReference type="AlphaFoldDB" id="A0A1M4UY73"/>
<dbReference type="Proteomes" id="UP000184088">
    <property type="component" value="Unassembled WGS sequence"/>
</dbReference>
<dbReference type="OrthoDB" id="9911127at2"/>
<evidence type="ECO:0008006" key="3">
    <source>
        <dbReference type="Google" id="ProtNLM"/>
    </source>
</evidence>
<proteinExistence type="predicted"/>
<organism evidence="1 2">
    <name type="scientific">Caldanaerobius fijiensis DSM 17918</name>
    <dbReference type="NCBI Taxonomy" id="1121256"/>
    <lineage>
        <taxon>Bacteria</taxon>
        <taxon>Bacillati</taxon>
        <taxon>Bacillota</taxon>
        <taxon>Clostridia</taxon>
        <taxon>Thermoanaerobacterales</taxon>
        <taxon>Thermoanaerobacteraceae</taxon>
        <taxon>Caldanaerobius</taxon>
    </lineage>
</organism>
<evidence type="ECO:0000313" key="2">
    <source>
        <dbReference type="Proteomes" id="UP000184088"/>
    </source>
</evidence>
<dbReference type="RefSeq" id="WP_073341548.1">
    <property type="nucleotide sequence ID" value="NZ_FQVH01000003.1"/>
</dbReference>
<sequence length="112" mass="13088">MQKVDLEEWYRLTLEQQRALEEQDIQKLVDVTNKKQEIINACNEGIYVLNDDGRRKELLSEILELEKANLDAAARLKEEIISKIANIRYGKNAIRGYLVHGHDFSAYVDKRK</sequence>